<feature type="region of interest" description="Disordered" evidence="1">
    <location>
        <begin position="34"/>
        <end position="54"/>
    </location>
</feature>
<dbReference type="EMBL" id="NEVH01014838">
    <property type="protein sequence ID" value="PNF27498.1"/>
    <property type="molecule type" value="Genomic_DNA"/>
</dbReference>
<organism evidence="3 4">
    <name type="scientific">Cryptotermes secundus</name>
    <dbReference type="NCBI Taxonomy" id="105785"/>
    <lineage>
        <taxon>Eukaryota</taxon>
        <taxon>Metazoa</taxon>
        <taxon>Ecdysozoa</taxon>
        <taxon>Arthropoda</taxon>
        <taxon>Hexapoda</taxon>
        <taxon>Insecta</taxon>
        <taxon>Pterygota</taxon>
        <taxon>Neoptera</taxon>
        <taxon>Polyneoptera</taxon>
        <taxon>Dictyoptera</taxon>
        <taxon>Blattodea</taxon>
        <taxon>Blattoidea</taxon>
        <taxon>Termitoidae</taxon>
        <taxon>Kalotermitidae</taxon>
        <taxon>Cryptotermitinae</taxon>
        <taxon>Cryptotermes</taxon>
    </lineage>
</organism>
<protein>
    <recommendedName>
        <fullName evidence="2">SET domain-containing protein</fullName>
    </recommendedName>
</protein>
<dbReference type="GO" id="GO:0008757">
    <property type="term" value="F:S-adenosylmethionine-dependent methyltransferase activity"/>
    <property type="evidence" value="ECO:0007669"/>
    <property type="project" value="UniProtKB-ARBA"/>
</dbReference>
<dbReference type="PANTHER" id="PTHR46455">
    <property type="entry name" value="SET AND MYND DOMAIN CONTAINING, ARTHROPOD-SPECIFIC, MEMBER 4, ISOFORM A"/>
    <property type="match status" value="1"/>
</dbReference>
<evidence type="ECO:0000313" key="3">
    <source>
        <dbReference type="EMBL" id="PNF27498.1"/>
    </source>
</evidence>
<dbReference type="InterPro" id="IPR001214">
    <property type="entry name" value="SET_dom"/>
</dbReference>
<dbReference type="Proteomes" id="UP000235965">
    <property type="component" value="Unassembled WGS sequence"/>
</dbReference>
<dbReference type="InParanoid" id="A0A2J7QG06"/>
<sequence>MAKLERIWKEAVVAYSSNHPSICLEELLETTRSHRQDSTCLSRDRNREPPEYESRPRHMFQWVDLLKRNTETGPSAQEEDFMRLACYVMDATAFETAQIPKEMISKKPVVSTEEERPLNGLTPSLRGLYPIAAMMNHACVPNTRHGYDERQKMTVRATVVIPAGAEITNTYTSLLWGSPARRRHLGITKHFLCTCPRCSDPQERGSRLAALKCLTKTCKGSMFPLQPLEAGSEWQCELCGRQMTGRQASLTQATLGRLLSVVDGRNAAQMERFLSEHHHVMPSTNQILVEVKCNLIRCYGHTKGYSWTGEFKVKLTGRAFDPLLQRARVEVSPRNFWLKEIKKQKNL</sequence>
<reference evidence="3 4" key="1">
    <citation type="submission" date="2017-12" db="EMBL/GenBank/DDBJ databases">
        <title>Hemimetabolous genomes reveal molecular basis of termite eusociality.</title>
        <authorList>
            <person name="Harrison M.C."/>
            <person name="Jongepier E."/>
            <person name="Robertson H.M."/>
            <person name="Arning N."/>
            <person name="Bitard-Feildel T."/>
            <person name="Chao H."/>
            <person name="Childers C.P."/>
            <person name="Dinh H."/>
            <person name="Doddapaneni H."/>
            <person name="Dugan S."/>
            <person name="Gowin J."/>
            <person name="Greiner C."/>
            <person name="Han Y."/>
            <person name="Hu H."/>
            <person name="Hughes D.S.T."/>
            <person name="Huylmans A.-K."/>
            <person name="Kemena C."/>
            <person name="Kremer L.P.M."/>
            <person name="Lee S.L."/>
            <person name="Lopez-Ezquerra A."/>
            <person name="Mallet L."/>
            <person name="Monroy-Kuhn J.M."/>
            <person name="Moser A."/>
            <person name="Murali S.C."/>
            <person name="Muzny D.M."/>
            <person name="Otani S."/>
            <person name="Piulachs M.-D."/>
            <person name="Poelchau M."/>
            <person name="Qu J."/>
            <person name="Schaub F."/>
            <person name="Wada-Katsumata A."/>
            <person name="Worley K.C."/>
            <person name="Xie Q."/>
            <person name="Ylla G."/>
            <person name="Poulsen M."/>
            <person name="Gibbs R.A."/>
            <person name="Schal C."/>
            <person name="Richards S."/>
            <person name="Belles X."/>
            <person name="Korb J."/>
            <person name="Bornberg-Bauer E."/>
        </authorList>
    </citation>
    <scope>NUCLEOTIDE SEQUENCE [LARGE SCALE GENOMIC DNA]</scope>
    <source>
        <tissue evidence="3">Whole body</tissue>
    </source>
</reference>
<name>A0A2J7QG06_9NEOP</name>
<dbReference type="InterPro" id="IPR053010">
    <property type="entry name" value="SET_SmydA-8"/>
</dbReference>
<dbReference type="Gene3D" id="2.170.270.10">
    <property type="entry name" value="SET domain"/>
    <property type="match status" value="1"/>
</dbReference>
<dbReference type="InterPro" id="IPR011990">
    <property type="entry name" value="TPR-like_helical_dom_sf"/>
</dbReference>
<dbReference type="InterPro" id="IPR046341">
    <property type="entry name" value="SET_dom_sf"/>
</dbReference>
<dbReference type="Gene3D" id="1.25.40.10">
    <property type="entry name" value="Tetratricopeptide repeat domain"/>
    <property type="match status" value="1"/>
</dbReference>
<dbReference type="PANTHER" id="PTHR46455:SF3">
    <property type="entry name" value="SET AND MYND DOMAIN CONTAINING, ARTHROPOD-SPECIFIC, MEMBER 9, ISOFORM A-RELATED"/>
    <property type="match status" value="1"/>
</dbReference>
<evidence type="ECO:0000256" key="1">
    <source>
        <dbReference type="SAM" id="MobiDB-lite"/>
    </source>
</evidence>
<dbReference type="Pfam" id="PF00856">
    <property type="entry name" value="SET"/>
    <property type="match status" value="1"/>
</dbReference>
<dbReference type="OrthoDB" id="5945798at2759"/>
<dbReference type="SUPFAM" id="SSF82199">
    <property type="entry name" value="SET domain"/>
    <property type="match status" value="1"/>
</dbReference>
<keyword evidence="4" id="KW-1185">Reference proteome</keyword>
<accession>A0A2J7QG06</accession>
<gene>
    <name evidence="3" type="ORF">B7P43_G04293</name>
</gene>
<dbReference type="PROSITE" id="PS50280">
    <property type="entry name" value="SET"/>
    <property type="match status" value="1"/>
</dbReference>
<evidence type="ECO:0000313" key="4">
    <source>
        <dbReference type="Proteomes" id="UP000235965"/>
    </source>
</evidence>
<comment type="caution">
    <text evidence="3">The sequence shown here is derived from an EMBL/GenBank/DDBJ whole genome shotgun (WGS) entry which is preliminary data.</text>
</comment>
<dbReference type="GO" id="GO:0008276">
    <property type="term" value="F:protein methyltransferase activity"/>
    <property type="evidence" value="ECO:0007669"/>
    <property type="project" value="UniProtKB-ARBA"/>
</dbReference>
<dbReference type="CDD" id="cd20071">
    <property type="entry name" value="SET_SMYD"/>
    <property type="match status" value="1"/>
</dbReference>
<dbReference type="AlphaFoldDB" id="A0A2J7QG06"/>
<evidence type="ECO:0000259" key="2">
    <source>
        <dbReference type="PROSITE" id="PS50280"/>
    </source>
</evidence>
<feature type="domain" description="SET" evidence="2">
    <location>
        <begin position="37"/>
        <end position="172"/>
    </location>
</feature>
<dbReference type="GO" id="GO:0008170">
    <property type="term" value="F:N-methyltransferase activity"/>
    <property type="evidence" value="ECO:0007669"/>
    <property type="project" value="UniProtKB-ARBA"/>
</dbReference>
<proteinExistence type="predicted"/>
<dbReference type="STRING" id="105785.A0A2J7QG06"/>